<keyword evidence="1" id="KW-0812">Transmembrane</keyword>
<evidence type="ECO:0000259" key="2">
    <source>
        <dbReference type="SMART" id="SM00849"/>
    </source>
</evidence>
<dbReference type="AlphaFoldDB" id="A0A1J5HNA8"/>
<name>A0A1J5HNA8_9BACT</name>
<dbReference type="PANTHER" id="PTHR30619:SF1">
    <property type="entry name" value="RECOMBINATION PROTEIN 2"/>
    <property type="match status" value="1"/>
</dbReference>
<dbReference type="InterPro" id="IPR052159">
    <property type="entry name" value="Competence_DNA_uptake"/>
</dbReference>
<proteinExistence type="predicted"/>
<keyword evidence="1" id="KW-1133">Transmembrane helix</keyword>
<dbReference type="Gene3D" id="3.60.15.10">
    <property type="entry name" value="Ribonuclease Z/Hydroxyacylglutathione hydrolase-like"/>
    <property type="match status" value="2"/>
</dbReference>
<dbReference type="Pfam" id="PF00753">
    <property type="entry name" value="Lactamase_B"/>
    <property type="match status" value="1"/>
</dbReference>
<protein>
    <recommendedName>
        <fullName evidence="2">Metallo-beta-lactamase domain-containing protein</fullName>
    </recommendedName>
</protein>
<gene>
    <name evidence="3" type="ORF">AUK05_02725</name>
</gene>
<feature type="transmembrane region" description="Helical" evidence="1">
    <location>
        <begin position="5"/>
        <end position="22"/>
    </location>
</feature>
<dbReference type="STRING" id="1805376.AUK05_02725"/>
<dbReference type="PANTHER" id="PTHR30619">
    <property type="entry name" value="DNA INTERNALIZATION/COMPETENCE PROTEIN COMEC/REC2"/>
    <property type="match status" value="1"/>
</dbReference>
<dbReference type="SUPFAM" id="SSF56281">
    <property type="entry name" value="Metallo-hydrolase/oxidoreductase"/>
    <property type="match status" value="1"/>
</dbReference>
<feature type="domain" description="Metallo-beta-lactamase" evidence="2">
    <location>
        <begin position="35"/>
        <end position="204"/>
    </location>
</feature>
<keyword evidence="1" id="KW-0472">Membrane</keyword>
<dbReference type="Proteomes" id="UP000182344">
    <property type="component" value="Unassembled WGS sequence"/>
</dbReference>
<comment type="caution">
    <text evidence="3">The sequence shown here is derived from an EMBL/GenBank/DDBJ whole genome shotgun (WGS) entry which is preliminary data.</text>
</comment>
<organism evidence="3 4">
    <name type="scientific">Candidatus Shapirobacteria bacterium CG2_30_35_20</name>
    <dbReference type="NCBI Taxonomy" id="1805376"/>
    <lineage>
        <taxon>Bacteria</taxon>
        <taxon>Candidatus Shapironibacteriota</taxon>
    </lineage>
</organism>
<accession>A0A1J5HNA8</accession>
<evidence type="ECO:0000313" key="4">
    <source>
        <dbReference type="Proteomes" id="UP000182344"/>
    </source>
</evidence>
<dbReference type="InterPro" id="IPR001279">
    <property type="entry name" value="Metallo-B-lactamas"/>
</dbReference>
<evidence type="ECO:0000256" key="1">
    <source>
        <dbReference type="SAM" id="Phobius"/>
    </source>
</evidence>
<dbReference type="SMART" id="SM00849">
    <property type="entry name" value="Lactamase_B"/>
    <property type="match status" value="1"/>
</dbReference>
<dbReference type="EMBL" id="MNZO01000040">
    <property type="protein sequence ID" value="OIP86813.1"/>
    <property type="molecule type" value="Genomic_DNA"/>
</dbReference>
<sequence length="237" mass="26124">MYKKYYLLGIIYLGWGWLMVIPNNKVKVVFCNVGQGDSALVISGNFEMLIDTGSAKGNVEKCLDENLPLGDKKLEVVLLSHLDSDHSGALENLKKYYDIKKIVGLGDLYMGDVVVGQNFKFRVIYPDVGLQERTNDSVVGILNYDNKNILFTGDIDEVVEKSIIDRINIAIDVVKLSHHGSKTGNSVEWLRKINANYAIVSVGKNSYGHPSAEVLGRVLGVGTSVLRTDENGSMVVE</sequence>
<evidence type="ECO:0000313" key="3">
    <source>
        <dbReference type="EMBL" id="OIP86813.1"/>
    </source>
</evidence>
<dbReference type="InterPro" id="IPR036866">
    <property type="entry name" value="RibonucZ/Hydroxyglut_hydro"/>
</dbReference>
<reference evidence="3 4" key="1">
    <citation type="journal article" date="2016" name="Environ. Microbiol.">
        <title>Genomic resolution of a cold subsurface aquifer community provides metabolic insights for novel microbes adapted to high CO concentrations.</title>
        <authorList>
            <person name="Probst A.J."/>
            <person name="Castelle C.J."/>
            <person name="Singh A."/>
            <person name="Brown C.T."/>
            <person name="Anantharaman K."/>
            <person name="Sharon I."/>
            <person name="Hug L.A."/>
            <person name="Burstein D."/>
            <person name="Emerson J.B."/>
            <person name="Thomas B.C."/>
            <person name="Banfield J.F."/>
        </authorList>
    </citation>
    <scope>NUCLEOTIDE SEQUENCE [LARGE SCALE GENOMIC DNA]</scope>
    <source>
        <strain evidence="3">CG2_30_35_20</strain>
    </source>
</reference>